<dbReference type="InterPro" id="IPR050215">
    <property type="entry name" value="Thiolase-like_sf_Thiolase"/>
</dbReference>
<dbReference type="SUPFAM" id="SSF53901">
    <property type="entry name" value="Thiolase-like"/>
    <property type="match status" value="1"/>
</dbReference>
<evidence type="ECO:0000313" key="4">
    <source>
        <dbReference type="Proteomes" id="UP000259273"/>
    </source>
</evidence>
<gene>
    <name evidence="3" type="ORF">DCP75_19135</name>
</gene>
<organism evidence="3 4">
    <name type="scientific">Haliea salexigens</name>
    <dbReference type="NCBI Taxonomy" id="287487"/>
    <lineage>
        <taxon>Bacteria</taxon>
        <taxon>Pseudomonadati</taxon>
        <taxon>Pseudomonadota</taxon>
        <taxon>Gammaproteobacteria</taxon>
        <taxon>Cellvibrionales</taxon>
        <taxon>Halieaceae</taxon>
        <taxon>Haliea</taxon>
    </lineage>
</organism>
<sequence>MTAGNASQLSDGASACVLMDGALAAKQGLQPLGIYRGLAVAGCGPDEMGIG</sequence>
<proteinExistence type="predicted"/>
<dbReference type="Proteomes" id="UP000259273">
    <property type="component" value="Unassembled WGS sequence"/>
</dbReference>
<dbReference type="GO" id="GO:0003988">
    <property type="term" value="F:acetyl-CoA C-acyltransferase activity"/>
    <property type="evidence" value="ECO:0007669"/>
    <property type="project" value="TreeGrafter"/>
</dbReference>
<dbReference type="PANTHER" id="PTHR43853">
    <property type="entry name" value="3-KETOACYL-COA THIOLASE, PEROXISOMAL"/>
    <property type="match status" value="1"/>
</dbReference>
<evidence type="ECO:0000256" key="2">
    <source>
        <dbReference type="ARBA" id="ARBA00023098"/>
    </source>
</evidence>
<feature type="non-terminal residue" evidence="3">
    <location>
        <position position="51"/>
    </location>
</feature>
<evidence type="ECO:0000313" key="3">
    <source>
        <dbReference type="EMBL" id="HAN29790.1"/>
    </source>
</evidence>
<dbReference type="GO" id="GO:0006635">
    <property type="term" value="P:fatty acid beta-oxidation"/>
    <property type="evidence" value="ECO:0007669"/>
    <property type="project" value="TreeGrafter"/>
</dbReference>
<dbReference type="Gene3D" id="3.40.47.10">
    <property type="match status" value="2"/>
</dbReference>
<keyword evidence="3" id="KW-0012">Acyltransferase</keyword>
<name>A0A3C1KSV1_9GAMM</name>
<keyword evidence="3" id="KW-0808">Transferase</keyword>
<evidence type="ECO:0000256" key="1">
    <source>
        <dbReference type="ARBA" id="ARBA00022832"/>
    </source>
</evidence>
<protein>
    <submittedName>
        <fullName evidence="3">Acetyl-CoA C-acyltransferase</fullName>
    </submittedName>
</protein>
<keyword evidence="1" id="KW-0276">Fatty acid metabolism</keyword>
<dbReference type="EMBL" id="DMND01000259">
    <property type="protein sequence ID" value="HAN29790.1"/>
    <property type="molecule type" value="Genomic_DNA"/>
</dbReference>
<dbReference type="PANTHER" id="PTHR43853:SF8">
    <property type="entry name" value="3-KETOACYL-COA THIOLASE, PEROXISOMAL"/>
    <property type="match status" value="1"/>
</dbReference>
<dbReference type="AlphaFoldDB" id="A0A3C1KSV1"/>
<reference evidence="3 4" key="1">
    <citation type="journal article" date="2018" name="Nat. Biotechnol.">
        <title>A standardized bacterial taxonomy based on genome phylogeny substantially revises the tree of life.</title>
        <authorList>
            <person name="Parks D.H."/>
            <person name="Chuvochina M."/>
            <person name="Waite D.W."/>
            <person name="Rinke C."/>
            <person name="Skarshewski A."/>
            <person name="Chaumeil P.A."/>
            <person name="Hugenholtz P."/>
        </authorList>
    </citation>
    <scope>NUCLEOTIDE SEQUENCE [LARGE SCALE GENOMIC DNA]</scope>
    <source>
        <strain evidence="3">UBA9158</strain>
    </source>
</reference>
<comment type="caution">
    <text evidence="3">The sequence shown here is derived from an EMBL/GenBank/DDBJ whole genome shotgun (WGS) entry which is preliminary data.</text>
</comment>
<accession>A0A3C1KSV1</accession>
<keyword evidence="2" id="KW-0443">Lipid metabolism</keyword>
<dbReference type="GO" id="GO:0010124">
    <property type="term" value="P:phenylacetate catabolic process"/>
    <property type="evidence" value="ECO:0007669"/>
    <property type="project" value="TreeGrafter"/>
</dbReference>
<dbReference type="InterPro" id="IPR016039">
    <property type="entry name" value="Thiolase-like"/>
</dbReference>